<dbReference type="Pfam" id="PF00072">
    <property type="entry name" value="Response_reg"/>
    <property type="match status" value="1"/>
</dbReference>
<feature type="coiled-coil region" evidence="12">
    <location>
        <begin position="769"/>
        <end position="813"/>
    </location>
</feature>
<dbReference type="Gene3D" id="3.40.50.2300">
    <property type="match status" value="1"/>
</dbReference>
<feature type="domain" description="Histidine kinase" evidence="13">
    <location>
        <begin position="820"/>
        <end position="1043"/>
    </location>
</feature>
<evidence type="ECO:0000256" key="4">
    <source>
        <dbReference type="ARBA" id="ARBA00022679"/>
    </source>
</evidence>
<evidence type="ECO:0000256" key="12">
    <source>
        <dbReference type="SAM" id="Coils"/>
    </source>
</evidence>
<dbReference type="SMART" id="SM00387">
    <property type="entry name" value="HATPase_c"/>
    <property type="match status" value="1"/>
</dbReference>
<keyword evidence="5" id="KW-0547">Nucleotide-binding</keyword>
<keyword evidence="4" id="KW-0808">Transferase</keyword>
<organism evidence="15 16">
    <name type="scientific">Arcobacter acticola</name>
    <dbReference type="NCBI Taxonomy" id="1849015"/>
    <lineage>
        <taxon>Bacteria</taxon>
        <taxon>Pseudomonadati</taxon>
        <taxon>Campylobacterota</taxon>
        <taxon>Epsilonproteobacteria</taxon>
        <taxon>Campylobacterales</taxon>
        <taxon>Arcobacteraceae</taxon>
        <taxon>Arcobacter</taxon>
    </lineage>
</organism>
<evidence type="ECO:0000313" key="15">
    <source>
        <dbReference type="EMBL" id="QKE29287.1"/>
    </source>
</evidence>
<dbReference type="SUPFAM" id="SSF52172">
    <property type="entry name" value="CheY-like"/>
    <property type="match status" value="1"/>
</dbReference>
<keyword evidence="7" id="KW-0067">ATP-binding</keyword>
<dbReference type="SMART" id="SM00448">
    <property type="entry name" value="REC"/>
    <property type="match status" value="1"/>
</dbReference>
<dbReference type="SUPFAM" id="SSF53850">
    <property type="entry name" value="Periplasmic binding protein-like II"/>
    <property type="match status" value="3"/>
</dbReference>
<evidence type="ECO:0000256" key="1">
    <source>
        <dbReference type="ARBA" id="ARBA00000085"/>
    </source>
</evidence>
<gene>
    <name evidence="15" type="ORF">AACT_2158</name>
</gene>
<evidence type="ECO:0000313" key="16">
    <source>
        <dbReference type="Proteomes" id="UP000503483"/>
    </source>
</evidence>
<dbReference type="PANTHER" id="PTHR45339">
    <property type="entry name" value="HYBRID SIGNAL TRANSDUCTION HISTIDINE KINASE J"/>
    <property type="match status" value="1"/>
</dbReference>
<dbReference type="CDD" id="cd17546">
    <property type="entry name" value="REC_hyHK_CKI1_RcsC-like"/>
    <property type="match status" value="1"/>
</dbReference>
<comment type="subunit">
    <text evidence="9">At low DSF concentrations, interacts with RpfF.</text>
</comment>
<evidence type="ECO:0000256" key="9">
    <source>
        <dbReference type="ARBA" id="ARBA00064003"/>
    </source>
</evidence>
<dbReference type="InterPro" id="IPR001789">
    <property type="entry name" value="Sig_transdc_resp-reg_receiver"/>
</dbReference>
<evidence type="ECO:0000256" key="8">
    <source>
        <dbReference type="ARBA" id="ARBA00023012"/>
    </source>
</evidence>
<dbReference type="InterPro" id="IPR001638">
    <property type="entry name" value="Solute-binding_3/MltF_N"/>
</dbReference>
<evidence type="ECO:0000259" key="14">
    <source>
        <dbReference type="PROSITE" id="PS50110"/>
    </source>
</evidence>
<dbReference type="Gene3D" id="3.30.565.10">
    <property type="entry name" value="Histidine kinase-like ATPase, C-terminal domain"/>
    <property type="match status" value="1"/>
</dbReference>
<dbReference type="KEGG" id="paco:AACT_2158"/>
<evidence type="ECO:0000256" key="11">
    <source>
        <dbReference type="PROSITE-ProRule" id="PRU00169"/>
    </source>
</evidence>
<name>A0A6M8EXL9_9BACT</name>
<dbReference type="Gene3D" id="1.10.287.130">
    <property type="match status" value="1"/>
</dbReference>
<dbReference type="Pfam" id="PF00512">
    <property type="entry name" value="HisKA"/>
    <property type="match status" value="1"/>
</dbReference>
<dbReference type="Gene3D" id="3.40.190.10">
    <property type="entry name" value="Periplasmic binding protein-like II"/>
    <property type="match status" value="6"/>
</dbReference>
<dbReference type="InterPro" id="IPR003661">
    <property type="entry name" value="HisK_dim/P_dom"/>
</dbReference>
<dbReference type="EC" id="2.7.13.3" evidence="2"/>
<evidence type="ECO:0000256" key="6">
    <source>
        <dbReference type="ARBA" id="ARBA00022777"/>
    </source>
</evidence>
<sequence length="1292" mass="149914">MRYLFFIILFLTSLFSSINKENNSIFTVQELEWMKNNPVIKVGVDKAWPPFDYYALGVHNGISSEYLKIISEKTGLRFDIYSDVWSNVIEKIKNKELDILACAVKNPQREEYLDFTNPYLTLDIVVVAKKELVLKSFEDINNFKVVVQKNGYIYDSLVKKFPNMDFVFVESNQEALKLISYGKADLYIDNLPTISYFIEKDLLTNLEIKIKADFEPSLLSIAVIKEKNILKTIFNKVLSNISEEQINEINKKWVLSKKLNNEINFTEDELLWIKKNPIVNIGADSDWPPFEYLDENGKYQGIASDYLDLLSFYTGLKFNVQANDWYSVISKIKEKELDMLACVAKTTDREKYLNYTSPYLNIDVVVIARKELPIQKFDEIKDYVVAVQRGNFVHEKLLKLYPDMKFIFAKSNKEAFEMVSYGKADIFIGNLPVFSYFVQKELYTNIEVKFKADFDKIDLSMAVLKENETLFNIVQKAMPFIIRKEKENINKKWIFELKEKNSSISFTKDELDWIKANPKIKISGDPLWPPYSFYDDKNNYIGIIPDLVKEVFKNINIKLEYVKTDSWADTISLMENKKIDLIDAISYSPTRSEYLNFSNKYVGAEIVIIANNRNDNYVNSFNTISHRKIATVKGYSVIEEIKRDFPQIKKIIEFDNPLDGLKELSNSQIDYFILDIPSFEYYSKNYSLSNLKIVGPSGYNYQYGFGIDKNNTHLHSIINKLLDNISIQKKDEIYRKWIQVDYEEKIDYDLIWKIIIFALFILIGTIYWNRKLKLEILEKEKVQKELEKERNFIKSLNVELKKAKDVAENIAKQKSEFLANMSHEIRTPMNSVIGFTEILEKEIKNPLHKEYLSSIRKGGNSLLRIINDILDLSKIEAGKLEVKNESLNPKNLFLEIESIFHSKIISKNILFMVDIDKTIPKFIIIDGVRIRQILFNLIGNAIKFTEKGYIKLKVENIYKDDIKSKIDLIFSIEDTGIGIEENNLETIFNAFEQADNQNIAKYGGTGLGLAICSKLVHMMNGEIKVKSKKNIGSTFTVLLRDIPISSIEDEIVSQKLLASNIVFEKAQILVVDDIEENRKLVKASLKDFDIDLIMAENGQEAIDKLRNINVDLILMDLRMPVMDGYEATNIIKSNEKLKHIPIIALTASVMGKDLEKVSKFGFDGYLRKPVILDDLIEELGKYLKYHFINQEIVQIDDFSVIDSQRLKVVLDKLENELKEEWKNIKDAGDFSLIEEFAKKLDDLSVKEKIHLLENYSKELIKNINSFDIEKVDYLMNTYLELIENLKAKIGNK</sequence>
<feature type="domain" description="Response regulatory" evidence="14">
    <location>
        <begin position="1067"/>
        <end position="1183"/>
    </location>
</feature>
<accession>A0A6M8EXL9</accession>
<keyword evidence="6 15" id="KW-0418">Kinase</keyword>
<dbReference type="SUPFAM" id="SSF47384">
    <property type="entry name" value="Homodimeric domain of signal transducing histidine kinase"/>
    <property type="match status" value="1"/>
</dbReference>
<dbReference type="PANTHER" id="PTHR45339:SF3">
    <property type="entry name" value="HISTIDINE KINASE"/>
    <property type="match status" value="1"/>
</dbReference>
<evidence type="ECO:0000256" key="7">
    <source>
        <dbReference type="ARBA" id="ARBA00022840"/>
    </source>
</evidence>
<dbReference type="Proteomes" id="UP000503483">
    <property type="component" value="Chromosome"/>
</dbReference>
<dbReference type="PRINTS" id="PR00344">
    <property type="entry name" value="BCTRLSENSOR"/>
</dbReference>
<dbReference type="FunFam" id="1.10.287.130:FF:000002">
    <property type="entry name" value="Two-component osmosensing histidine kinase"/>
    <property type="match status" value="1"/>
</dbReference>
<dbReference type="SMART" id="SM00388">
    <property type="entry name" value="HisKA"/>
    <property type="match status" value="1"/>
</dbReference>
<dbReference type="CDD" id="cd00082">
    <property type="entry name" value="HisKA"/>
    <property type="match status" value="1"/>
</dbReference>
<dbReference type="Pfam" id="PF00497">
    <property type="entry name" value="SBP_bac_3"/>
    <property type="match status" value="3"/>
</dbReference>
<keyword evidence="16" id="KW-1185">Reference proteome</keyword>
<dbReference type="PROSITE" id="PS50109">
    <property type="entry name" value="HIS_KIN"/>
    <property type="match status" value="1"/>
</dbReference>
<dbReference type="InterPro" id="IPR005467">
    <property type="entry name" value="His_kinase_dom"/>
</dbReference>
<evidence type="ECO:0000256" key="3">
    <source>
        <dbReference type="ARBA" id="ARBA00022553"/>
    </source>
</evidence>
<dbReference type="FunFam" id="3.30.565.10:FF:000010">
    <property type="entry name" value="Sensor histidine kinase RcsC"/>
    <property type="match status" value="1"/>
</dbReference>
<evidence type="ECO:0000259" key="13">
    <source>
        <dbReference type="PROSITE" id="PS50109"/>
    </source>
</evidence>
<dbReference type="InterPro" id="IPR003594">
    <property type="entry name" value="HATPase_dom"/>
</dbReference>
<dbReference type="CDD" id="cd16922">
    <property type="entry name" value="HATPase_EvgS-ArcB-TorS-like"/>
    <property type="match status" value="1"/>
</dbReference>
<dbReference type="GO" id="GO:0000155">
    <property type="term" value="F:phosphorelay sensor kinase activity"/>
    <property type="evidence" value="ECO:0007669"/>
    <property type="project" value="InterPro"/>
</dbReference>
<dbReference type="InterPro" id="IPR011006">
    <property type="entry name" value="CheY-like_superfamily"/>
</dbReference>
<dbReference type="InterPro" id="IPR004358">
    <property type="entry name" value="Sig_transdc_His_kin-like_C"/>
</dbReference>
<keyword evidence="3 11" id="KW-0597">Phosphoprotein</keyword>
<evidence type="ECO:0000256" key="10">
    <source>
        <dbReference type="ARBA" id="ARBA00068150"/>
    </source>
</evidence>
<evidence type="ECO:0000256" key="2">
    <source>
        <dbReference type="ARBA" id="ARBA00012438"/>
    </source>
</evidence>
<dbReference type="InterPro" id="IPR036097">
    <property type="entry name" value="HisK_dim/P_sf"/>
</dbReference>
<reference evidence="15 16" key="1">
    <citation type="submission" date="2019-08" db="EMBL/GenBank/DDBJ databases">
        <title>Complete genome sequence of Arcobacter acticola.</title>
        <authorList>
            <person name="Miller W."/>
        </authorList>
    </citation>
    <scope>NUCLEOTIDE SEQUENCE [LARGE SCALE GENOMIC DNA]</scope>
    <source>
        <strain evidence="15 16">KCTC 52212</strain>
    </source>
</reference>
<dbReference type="SUPFAM" id="SSF55874">
    <property type="entry name" value="ATPase domain of HSP90 chaperone/DNA topoisomerase II/histidine kinase"/>
    <property type="match status" value="1"/>
</dbReference>
<feature type="modified residue" description="4-aspartylphosphate" evidence="11">
    <location>
        <position position="1116"/>
    </location>
</feature>
<dbReference type="EMBL" id="CP042652">
    <property type="protein sequence ID" value="QKE29287.1"/>
    <property type="molecule type" value="Genomic_DNA"/>
</dbReference>
<evidence type="ECO:0000256" key="5">
    <source>
        <dbReference type="ARBA" id="ARBA00022741"/>
    </source>
</evidence>
<dbReference type="GO" id="GO:0005524">
    <property type="term" value="F:ATP binding"/>
    <property type="evidence" value="ECO:0007669"/>
    <property type="project" value="UniProtKB-KW"/>
</dbReference>
<dbReference type="InterPro" id="IPR036890">
    <property type="entry name" value="HATPase_C_sf"/>
</dbReference>
<dbReference type="CDD" id="cd01007">
    <property type="entry name" value="PBP2_BvgS_HisK_like"/>
    <property type="match status" value="3"/>
</dbReference>
<dbReference type="Pfam" id="PF02518">
    <property type="entry name" value="HATPase_c"/>
    <property type="match status" value="1"/>
</dbReference>
<comment type="catalytic activity">
    <reaction evidence="1">
        <text>ATP + protein L-histidine = ADP + protein N-phospho-L-histidine.</text>
        <dbReference type="EC" id="2.7.13.3"/>
    </reaction>
</comment>
<proteinExistence type="predicted"/>
<keyword evidence="8" id="KW-0902">Two-component regulatory system</keyword>
<keyword evidence="12" id="KW-0175">Coiled coil</keyword>
<dbReference type="PROSITE" id="PS50110">
    <property type="entry name" value="RESPONSE_REGULATORY"/>
    <property type="match status" value="1"/>
</dbReference>
<protein>
    <recommendedName>
        <fullName evidence="10">Sensory/regulatory protein RpfC</fullName>
        <ecNumber evidence="2">2.7.13.3</ecNumber>
    </recommendedName>
</protein>
<dbReference type="SMART" id="SM00062">
    <property type="entry name" value="PBPb"/>
    <property type="match status" value="3"/>
</dbReference>